<accession>A0ABU9HGV3</accession>
<evidence type="ECO:0000313" key="3">
    <source>
        <dbReference type="Proteomes" id="UP001366060"/>
    </source>
</evidence>
<sequence>MKYSFNTEDAGQIFVGAFALAVPVSFSEEAWKLGETLPTQNLLLLLTLSVVFLTLYTYQSVFQKEIKSRKFIFILRIVIAYLMTAFVVALVLFCLNKLPFVDDPLTALKRIIVISMPASMGAIVVDSFDKE</sequence>
<keyword evidence="1" id="KW-0812">Transmembrane</keyword>
<feature type="transmembrane region" description="Helical" evidence="1">
    <location>
        <begin position="43"/>
        <end position="61"/>
    </location>
</feature>
<gene>
    <name evidence="2" type="ORF">V6255_17625</name>
</gene>
<feature type="transmembrane region" description="Helical" evidence="1">
    <location>
        <begin position="73"/>
        <end position="95"/>
    </location>
</feature>
<evidence type="ECO:0000256" key="1">
    <source>
        <dbReference type="SAM" id="Phobius"/>
    </source>
</evidence>
<name>A0ABU9HGV3_9GAMM</name>
<comment type="caution">
    <text evidence="2">The sequence shown here is derived from an EMBL/GenBank/DDBJ whole genome shotgun (WGS) entry which is preliminary data.</text>
</comment>
<proteinExistence type="predicted"/>
<dbReference type="RefSeq" id="WP_341629316.1">
    <property type="nucleotide sequence ID" value="NZ_JBAKBA010000073.1"/>
</dbReference>
<dbReference type="InterPro" id="IPR024464">
    <property type="entry name" value="DUF2391"/>
</dbReference>
<organism evidence="2 3">
    <name type="scientific">Psychromonas arctica</name>
    <dbReference type="NCBI Taxonomy" id="168275"/>
    <lineage>
        <taxon>Bacteria</taxon>
        <taxon>Pseudomonadati</taxon>
        <taxon>Pseudomonadota</taxon>
        <taxon>Gammaproteobacteria</taxon>
        <taxon>Alteromonadales</taxon>
        <taxon>Psychromonadaceae</taxon>
        <taxon>Psychromonas</taxon>
    </lineage>
</organism>
<protein>
    <submittedName>
        <fullName evidence="2">DUF2391 family protein</fullName>
    </submittedName>
</protein>
<dbReference type="EMBL" id="JBAKBA010000073">
    <property type="protein sequence ID" value="MEL0660953.1"/>
    <property type="molecule type" value="Genomic_DNA"/>
</dbReference>
<evidence type="ECO:0000313" key="2">
    <source>
        <dbReference type="EMBL" id="MEL0660953.1"/>
    </source>
</evidence>
<keyword evidence="1" id="KW-0472">Membrane</keyword>
<reference evidence="2 3" key="1">
    <citation type="submission" date="2024-02" db="EMBL/GenBank/DDBJ databases">
        <title>Bacteria isolated from the canopy kelp, Nereocystis luetkeana.</title>
        <authorList>
            <person name="Pfister C.A."/>
            <person name="Younker I.T."/>
            <person name="Light S.H."/>
        </authorList>
    </citation>
    <scope>NUCLEOTIDE SEQUENCE [LARGE SCALE GENOMIC DNA]</scope>
    <source>
        <strain evidence="2 3">TI.2.07</strain>
    </source>
</reference>
<dbReference type="Proteomes" id="UP001366060">
    <property type="component" value="Unassembled WGS sequence"/>
</dbReference>
<keyword evidence="3" id="KW-1185">Reference proteome</keyword>
<dbReference type="Pfam" id="PF09622">
    <property type="entry name" value="DUF2391"/>
    <property type="match status" value="1"/>
</dbReference>
<keyword evidence="1" id="KW-1133">Transmembrane helix</keyword>